<evidence type="ECO:0000256" key="1">
    <source>
        <dbReference type="SAM" id="Phobius"/>
    </source>
</evidence>
<dbReference type="Proteomes" id="UP000001312">
    <property type="component" value="Unassembled WGS sequence"/>
</dbReference>
<reference evidence="3" key="1">
    <citation type="journal article" date="2011" name="PLoS Genet.">
        <title>Genomic analysis of the necrotrophic fungal pathogens Sclerotinia sclerotiorum and Botrytis cinerea.</title>
        <authorList>
            <person name="Amselem J."/>
            <person name="Cuomo C.A."/>
            <person name="van Kan J.A."/>
            <person name="Viaud M."/>
            <person name="Benito E.P."/>
            <person name="Couloux A."/>
            <person name="Coutinho P.M."/>
            <person name="de Vries R.P."/>
            <person name="Dyer P.S."/>
            <person name="Fillinger S."/>
            <person name="Fournier E."/>
            <person name="Gout L."/>
            <person name="Hahn M."/>
            <person name="Kohn L."/>
            <person name="Lapalu N."/>
            <person name="Plummer K.M."/>
            <person name="Pradier J.M."/>
            <person name="Quevillon E."/>
            <person name="Sharon A."/>
            <person name="Simon A."/>
            <person name="ten Have A."/>
            <person name="Tudzynski B."/>
            <person name="Tudzynski P."/>
            <person name="Wincker P."/>
            <person name="Andrew M."/>
            <person name="Anthouard V."/>
            <person name="Beever R.E."/>
            <person name="Beffa R."/>
            <person name="Benoit I."/>
            <person name="Bouzid O."/>
            <person name="Brault B."/>
            <person name="Chen Z."/>
            <person name="Choquer M."/>
            <person name="Collemare J."/>
            <person name="Cotton P."/>
            <person name="Danchin E.G."/>
            <person name="Da Silva C."/>
            <person name="Gautier A."/>
            <person name="Giraud C."/>
            <person name="Giraud T."/>
            <person name="Gonzalez C."/>
            <person name="Grossetete S."/>
            <person name="Guldener U."/>
            <person name="Henrissat B."/>
            <person name="Howlett B.J."/>
            <person name="Kodira C."/>
            <person name="Kretschmer M."/>
            <person name="Lappartient A."/>
            <person name="Leroch M."/>
            <person name="Levis C."/>
            <person name="Mauceli E."/>
            <person name="Neuveglise C."/>
            <person name="Oeser B."/>
            <person name="Pearson M."/>
            <person name="Poulain J."/>
            <person name="Poussereau N."/>
            <person name="Quesneville H."/>
            <person name="Rascle C."/>
            <person name="Schumacher J."/>
            <person name="Segurens B."/>
            <person name="Sexton A."/>
            <person name="Silva E."/>
            <person name="Sirven C."/>
            <person name="Soanes D.M."/>
            <person name="Talbot N.J."/>
            <person name="Templeton M."/>
            <person name="Yandava C."/>
            <person name="Yarden O."/>
            <person name="Zeng Q."/>
            <person name="Rollins J.A."/>
            <person name="Lebrun M.H."/>
            <person name="Dickman M."/>
        </authorList>
    </citation>
    <scope>NUCLEOTIDE SEQUENCE [LARGE SCALE GENOMIC DNA]</scope>
    <source>
        <strain evidence="3">ATCC 18683 / 1980 / Ss-1</strain>
    </source>
</reference>
<proteinExistence type="predicted"/>
<protein>
    <submittedName>
        <fullName evidence="2">Uncharacterized protein</fullName>
    </submittedName>
</protein>
<accession>A7ENF3</accession>
<feature type="transmembrane region" description="Helical" evidence="1">
    <location>
        <begin position="12"/>
        <end position="32"/>
    </location>
</feature>
<name>A7ENF3_SCLS1</name>
<keyword evidence="3" id="KW-1185">Reference proteome</keyword>
<dbReference type="GeneID" id="5488568"/>
<evidence type="ECO:0000313" key="2">
    <source>
        <dbReference type="EMBL" id="EDO04369.1"/>
    </source>
</evidence>
<keyword evidence="1" id="KW-0472">Membrane</keyword>
<gene>
    <name evidence="2" type="ORF">SS1G_06852</name>
</gene>
<sequence length="104" mass="12122">MLSVKDKARHQTLFDSFLMVVVFKLQIVRISWICKMAILLRFIKNKSVANKPSFLLHSIHTTKRYLNNPICAQWRRAKCTRVWDSLGDDGELRVGRSVYHCVSS</sequence>
<dbReference type="InParanoid" id="A7ENF3"/>
<organism evidence="2 3">
    <name type="scientific">Sclerotinia sclerotiorum (strain ATCC 18683 / 1980 / Ss-1)</name>
    <name type="common">White mold</name>
    <name type="synonym">Whetzelinia sclerotiorum</name>
    <dbReference type="NCBI Taxonomy" id="665079"/>
    <lineage>
        <taxon>Eukaryota</taxon>
        <taxon>Fungi</taxon>
        <taxon>Dikarya</taxon>
        <taxon>Ascomycota</taxon>
        <taxon>Pezizomycotina</taxon>
        <taxon>Leotiomycetes</taxon>
        <taxon>Helotiales</taxon>
        <taxon>Sclerotiniaceae</taxon>
        <taxon>Sclerotinia</taxon>
    </lineage>
</organism>
<dbReference type="AlphaFoldDB" id="A7ENF3"/>
<keyword evidence="1" id="KW-0812">Transmembrane</keyword>
<keyword evidence="1" id="KW-1133">Transmembrane helix</keyword>
<evidence type="ECO:0000313" key="3">
    <source>
        <dbReference type="Proteomes" id="UP000001312"/>
    </source>
</evidence>
<dbReference type="EMBL" id="CH476628">
    <property type="protein sequence ID" value="EDO04369.1"/>
    <property type="molecule type" value="Genomic_DNA"/>
</dbReference>
<dbReference type="KEGG" id="ssl:SS1G_06852"/>
<dbReference type="RefSeq" id="XP_001592611.1">
    <property type="nucleotide sequence ID" value="XM_001592561.1"/>
</dbReference>